<dbReference type="PROSITE" id="PS50075">
    <property type="entry name" value="CARRIER"/>
    <property type="match status" value="1"/>
</dbReference>
<dbReference type="EMBL" id="AUSV01000023">
    <property type="protein sequence ID" value="ESP94040.1"/>
    <property type="molecule type" value="Genomic_DNA"/>
</dbReference>
<dbReference type="Gene3D" id="1.10.1200.10">
    <property type="entry name" value="ACP-like"/>
    <property type="match status" value="1"/>
</dbReference>
<feature type="domain" description="Carrier" evidence="1">
    <location>
        <begin position="1"/>
        <end position="79"/>
    </location>
</feature>
<dbReference type="Proteomes" id="UP000017820">
    <property type="component" value="Unassembled WGS sequence"/>
</dbReference>
<gene>
    <name evidence="2" type="ORF">PL2TA16_02564</name>
</gene>
<comment type="caution">
    <text evidence="2">The sequence shown here is derived from an EMBL/GenBank/DDBJ whole genome shotgun (WGS) entry which is preliminary data.</text>
</comment>
<name>V4HT98_PSEL2</name>
<evidence type="ECO:0000259" key="1">
    <source>
        <dbReference type="PROSITE" id="PS50075"/>
    </source>
</evidence>
<proteinExistence type="predicted"/>
<dbReference type="AlphaFoldDB" id="V4HT98"/>
<protein>
    <submittedName>
        <fullName evidence="2">Phosphopantetheine attachment site</fullName>
    </submittedName>
</protein>
<reference evidence="2 3" key="1">
    <citation type="submission" date="2013-07" db="EMBL/GenBank/DDBJ databases">
        <title>Draft genome sequence of Pseudoalteromonas luteoviolacea 2ta16.</title>
        <authorList>
            <person name="Allen E.E."/>
            <person name="Azam F."/>
            <person name="Podell S."/>
        </authorList>
    </citation>
    <scope>NUCLEOTIDE SEQUENCE [LARGE SCALE GENOMIC DNA]</scope>
    <source>
        <strain evidence="2 3">2ta16</strain>
    </source>
</reference>
<dbReference type="InterPro" id="IPR009081">
    <property type="entry name" value="PP-bd_ACP"/>
</dbReference>
<accession>V4HT98</accession>
<organism evidence="2 3">
    <name type="scientific">Pseudoalteromonas luteoviolacea (strain 2ta16)</name>
    <dbReference type="NCBI Taxonomy" id="1353533"/>
    <lineage>
        <taxon>Bacteria</taxon>
        <taxon>Pseudomonadati</taxon>
        <taxon>Pseudomonadota</taxon>
        <taxon>Gammaproteobacteria</taxon>
        <taxon>Alteromonadales</taxon>
        <taxon>Pseudoalteromonadaceae</taxon>
        <taxon>Pseudoalteromonas</taxon>
    </lineage>
</organism>
<sequence>MIDALKQLVVEKLDVNLSYDEFDHTTPLFEDGLAMDSIVFTEFVLLLEKTFNVEFEHDSLTFENFYNLEKVSQIIAKHSGK</sequence>
<dbReference type="PATRIC" id="fig|1353533.3.peg.1613"/>
<evidence type="ECO:0000313" key="2">
    <source>
        <dbReference type="EMBL" id="ESP94040.1"/>
    </source>
</evidence>
<evidence type="ECO:0000313" key="3">
    <source>
        <dbReference type="Proteomes" id="UP000017820"/>
    </source>
</evidence>
<dbReference type="Pfam" id="PF00550">
    <property type="entry name" value="PP-binding"/>
    <property type="match status" value="1"/>
</dbReference>
<dbReference type="InterPro" id="IPR036736">
    <property type="entry name" value="ACP-like_sf"/>
</dbReference>
<dbReference type="RefSeq" id="WP_023398547.1">
    <property type="nucleotide sequence ID" value="NZ_AUSV01000023.1"/>
</dbReference>
<dbReference type="SUPFAM" id="SSF47336">
    <property type="entry name" value="ACP-like"/>
    <property type="match status" value="1"/>
</dbReference>